<dbReference type="EMBL" id="CP032489">
    <property type="protein sequence ID" value="AYD47536.1"/>
    <property type="molecule type" value="Genomic_DNA"/>
</dbReference>
<evidence type="ECO:0000259" key="1">
    <source>
        <dbReference type="Pfam" id="PF01494"/>
    </source>
</evidence>
<dbReference type="GO" id="GO:0071949">
    <property type="term" value="F:FAD binding"/>
    <property type="evidence" value="ECO:0007669"/>
    <property type="project" value="InterPro"/>
</dbReference>
<reference evidence="2 3" key="1">
    <citation type="submission" date="2018-09" db="EMBL/GenBank/DDBJ databases">
        <title>Arachidicoccus sp. nov., a bacterium isolated from soil.</title>
        <authorList>
            <person name="Weon H.-Y."/>
            <person name="Kwon S.-W."/>
            <person name="Lee S.A."/>
        </authorList>
    </citation>
    <scope>NUCLEOTIDE SEQUENCE [LARGE SCALE GENOMIC DNA]</scope>
    <source>
        <strain evidence="2 3">KIS59-12</strain>
    </source>
</reference>
<dbReference type="Pfam" id="PF01494">
    <property type="entry name" value="FAD_binding_3"/>
    <property type="match status" value="1"/>
</dbReference>
<dbReference type="SUPFAM" id="SSF51905">
    <property type="entry name" value="FAD/NAD(P)-binding domain"/>
    <property type="match status" value="1"/>
</dbReference>
<feature type="domain" description="FAD-binding" evidence="1">
    <location>
        <begin position="22"/>
        <end position="332"/>
    </location>
</feature>
<dbReference type="OrthoDB" id="9766816at2"/>
<dbReference type="PANTHER" id="PTHR46865">
    <property type="entry name" value="OXIDOREDUCTASE-RELATED"/>
    <property type="match status" value="1"/>
</dbReference>
<dbReference type="InterPro" id="IPR002938">
    <property type="entry name" value="FAD-bd"/>
</dbReference>
<accession>A0A386HPN2</accession>
<dbReference type="InterPro" id="IPR036188">
    <property type="entry name" value="FAD/NAD-bd_sf"/>
</dbReference>
<protein>
    <recommendedName>
        <fullName evidence="1">FAD-binding domain-containing protein</fullName>
    </recommendedName>
</protein>
<proteinExistence type="predicted"/>
<evidence type="ECO:0000313" key="2">
    <source>
        <dbReference type="EMBL" id="AYD47536.1"/>
    </source>
</evidence>
<name>A0A386HPN2_9BACT</name>
<organism evidence="2 3">
    <name type="scientific">Arachidicoccus soli</name>
    <dbReference type="NCBI Taxonomy" id="2341117"/>
    <lineage>
        <taxon>Bacteria</taxon>
        <taxon>Pseudomonadati</taxon>
        <taxon>Bacteroidota</taxon>
        <taxon>Chitinophagia</taxon>
        <taxon>Chitinophagales</taxon>
        <taxon>Chitinophagaceae</taxon>
        <taxon>Arachidicoccus</taxon>
    </lineage>
</organism>
<dbReference type="Gene3D" id="3.50.50.60">
    <property type="entry name" value="FAD/NAD(P)-binding domain"/>
    <property type="match status" value="1"/>
</dbReference>
<dbReference type="AlphaFoldDB" id="A0A386HPN2"/>
<dbReference type="Gene3D" id="3.30.9.10">
    <property type="entry name" value="D-Amino Acid Oxidase, subunit A, domain 2"/>
    <property type="match status" value="1"/>
</dbReference>
<sequence>MSRQKIKQQTAKMTTMMTNKNILISGAGIAGTALAYWLKKFGFNPTIVEVSPKLREGGYGIDFWGAGFDVAEKMNIVPDLEKADLGIAELLFVDENNKRKSGLNYKQIKKLMKGRAFTLLRSDLAKTIYNHLDNDIEIIFGDTITQILQGEEDVSVTFKTGKMRNFDLVVGADGLHSNVRNLIFGEEEQFEKYYGYYTSSFTFKNTEDAGKTFFTYNVPNKQAAVYTAGENKSAFFIFASSQKLSYKHHDIEAQKQILRNEFGDIGWECADLLNKMETSFDFYFDTVSQIKMEQWSKGRVTLVGDACDCPSLLSGQGSTLAMVAAYILAGELKDAKGDYKTAYTQYQNIFKPFIDNKQRIAQNFSKSLVPKSKFGIWMRNMFMNLMFLPFISKLFIKQFMDDKLKLKTYENSVANN</sequence>
<evidence type="ECO:0000313" key="3">
    <source>
        <dbReference type="Proteomes" id="UP000266118"/>
    </source>
</evidence>
<gene>
    <name evidence="2" type="ORF">D6B99_07920</name>
</gene>
<dbReference type="KEGG" id="ark:D6B99_07920"/>
<dbReference type="Proteomes" id="UP000266118">
    <property type="component" value="Chromosome"/>
</dbReference>
<dbReference type="InterPro" id="IPR051704">
    <property type="entry name" value="FAD_aromatic-hydroxylase"/>
</dbReference>
<dbReference type="RefSeq" id="WP_119986764.1">
    <property type="nucleotide sequence ID" value="NZ_CP032489.1"/>
</dbReference>
<dbReference type="PANTHER" id="PTHR46865:SF2">
    <property type="entry name" value="MONOOXYGENASE"/>
    <property type="match status" value="1"/>
</dbReference>
<keyword evidence="3" id="KW-1185">Reference proteome</keyword>
<dbReference type="PRINTS" id="PR00420">
    <property type="entry name" value="RNGMNOXGNASE"/>
</dbReference>